<dbReference type="InterPro" id="IPR004821">
    <property type="entry name" value="Cyt_trans-like"/>
</dbReference>
<feature type="domain" description="Cytidyltransferase-like" evidence="1">
    <location>
        <begin position="196"/>
        <end position="339"/>
    </location>
</feature>
<dbReference type="InterPro" id="IPR014729">
    <property type="entry name" value="Rossmann-like_a/b/a_fold"/>
</dbReference>
<evidence type="ECO:0000259" key="1">
    <source>
        <dbReference type="Pfam" id="PF01467"/>
    </source>
</evidence>
<name>A0A9P6UN96_9FUNG</name>
<comment type="caution">
    <text evidence="2">The sequence shown here is derived from an EMBL/GenBank/DDBJ whole genome shotgun (WGS) entry which is preliminary data.</text>
</comment>
<organism evidence="2 3">
    <name type="scientific">Linnemannia gamsii</name>
    <dbReference type="NCBI Taxonomy" id="64522"/>
    <lineage>
        <taxon>Eukaryota</taxon>
        <taxon>Fungi</taxon>
        <taxon>Fungi incertae sedis</taxon>
        <taxon>Mucoromycota</taxon>
        <taxon>Mortierellomycotina</taxon>
        <taxon>Mortierellomycetes</taxon>
        <taxon>Mortierellales</taxon>
        <taxon>Mortierellaceae</taxon>
        <taxon>Linnemannia</taxon>
    </lineage>
</organism>
<keyword evidence="3" id="KW-1185">Reference proteome</keyword>
<dbReference type="GO" id="GO:0015937">
    <property type="term" value="P:coenzyme A biosynthetic process"/>
    <property type="evidence" value="ECO:0007669"/>
    <property type="project" value="TreeGrafter"/>
</dbReference>
<dbReference type="Proteomes" id="UP000823405">
    <property type="component" value="Unassembled WGS sequence"/>
</dbReference>
<dbReference type="CDD" id="cd02164">
    <property type="entry name" value="PPAT_CoAS"/>
    <property type="match status" value="1"/>
</dbReference>
<protein>
    <recommendedName>
        <fullName evidence="1">Cytidyltransferase-like domain-containing protein</fullName>
    </recommendedName>
</protein>
<dbReference type="AlphaFoldDB" id="A0A9P6UN96"/>
<dbReference type="Gene3D" id="3.40.50.620">
    <property type="entry name" value="HUPs"/>
    <property type="match status" value="1"/>
</dbReference>
<sequence>MEANNHTHHYNQTASSSQHGLLLIVIPDFEAPLGDTCSSIHQALGLVDRLTIVVSVHSPTTITCNGSKAAAASFHSVQKVLSALYVSFTKQAVALGRPLAELDIVIRESCGYDVGAGGVGDEIPFTVFLGLPPAIKKLEKLNERRLQNGAKRLVIRTLDEAKAHATGETHTHLVEAIDSALPYTNVREGQYGDVALGGTFDHLHAGHKILLSMTAWISSHRVVCGVTDDAMLKTKKFKEFMEPLDKRIEAVERFLRIFKRGLVYEVVPISDMYGPTITDDKLEALMVSKETLKGGGMVNQERENRNLPPLTIEVINVISPTETQVDEVSLKISSTFIRQYLSEQASNSISVEAPATETTASKAAH</sequence>
<accession>A0A9P6UN96</accession>
<evidence type="ECO:0000313" key="2">
    <source>
        <dbReference type="EMBL" id="KAG0312189.1"/>
    </source>
</evidence>
<dbReference type="Pfam" id="PF01467">
    <property type="entry name" value="CTP_transf_like"/>
    <property type="match status" value="1"/>
</dbReference>
<dbReference type="FunFam" id="3.40.50.620:FF:000089">
    <property type="entry name" value="Bifunctional coenzyme A synthase"/>
    <property type="match status" value="1"/>
</dbReference>
<dbReference type="GO" id="GO:0004140">
    <property type="term" value="F:dephospho-CoA kinase activity"/>
    <property type="evidence" value="ECO:0007669"/>
    <property type="project" value="TreeGrafter"/>
</dbReference>
<dbReference type="OrthoDB" id="330671at2759"/>
<dbReference type="EMBL" id="JAAAIN010000637">
    <property type="protein sequence ID" value="KAG0312189.1"/>
    <property type="molecule type" value="Genomic_DNA"/>
</dbReference>
<dbReference type="PANTHER" id="PTHR10695:SF46">
    <property type="entry name" value="BIFUNCTIONAL COENZYME A SYNTHASE-RELATED"/>
    <property type="match status" value="1"/>
</dbReference>
<dbReference type="NCBIfam" id="NF001985">
    <property type="entry name" value="PRK00777.1"/>
    <property type="match status" value="1"/>
</dbReference>
<dbReference type="SUPFAM" id="SSF52374">
    <property type="entry name" value="Nucleotidylyl transferase"/>
    <property type="match status" value="1"/>
</dbReference>
<proteinExistence type="predicted"/>
<gene>
    <name evidence="2" type="ORF">BGZ97_011378</name>
</gene>
<evidence type="ECO:0000313" key="3">
    <source>
        <dbReference type="Proteomes" id="UP000823405"/>
    </source>
</evidence>
<dbReference type="PANTHER" id="PTHR10695">
    <property type="entry name" value="DEPHOSPHO-COA KINASE-RELATED"/>
    <property type="match status" value="1"/>
</dbReference>
<reference evidence="2" key="1">
    <citation type="journal article" date="2020" name="Fungal Divers.">
        <title>Resolving the Mortierellaceae phylogeny through synthesis of multi-gene phylogenetics and phylogenomics.</title>
        <authorList>
            <person name="Vandepol N."/>
            <person name="Liber J."/>
            <person name="Desiro A."/>
            <person name="Na H."/>
            <person name="Kennedy M."/>
            <person name="Barry K."/>
            <person name="Grigoriev I.V."/>
            <person name="Miller A.N."/>
            <person name="O'Donnell K."/>
            <person name="Stajich J.E."/>
            <person name="Bonito G."/>
        </authorList>
    </citation>
    <scope>NUCLEOTIDE SEQUENCE</scope>
    <source>
        <strain evidence="2">NVP60</strain>
    </source>
</reference>